<name>A0A1Y1UBT4_9FUNG</name>
<keyword evidence="2" id="KW-1185">Reference proteome</keyword>
<evidence type="ECO:0000313" key="2">
    <source>
        <dbReference type="Proteomes" id="UP000193719"/>
    </source>
</evidence>
<evidence type="ECO:0000313" key="1">
    <source>
        <dbReference type="EMBL" id="ORX35501.1"/>
    </source>
</evidence>
<dbReference type="Gene3D" id="3.80.10.10">
    <property type="entry name" value="Ribonuclease Inhibitor"/>
    <property type="match status" value="1"/>
</dbReference>
<reference evidence="1 2" key="2">
    <citation type="submission" date="2016-08" db="EMBL/GenBank/DDBJ databases">
        <title>Pervasive Adenine N6-methylation of Active Genes in Fungi.</title>
        <authorList>
            <consortium name="DOE Joint Genome Institute"/>
            <person name="Mondo S.J."/>
            <person name="Dannebaum R.O."/>
            <person name="Kuo R.C."/>
            <person name="Labutti K."/>
            <person name="Haridas S."/>
            <person name="Kuo A."/>
            <person name="Salamov A."/>
            <person name="Ahrendt S.R."/>
            <person name="Lipzen A."/>
            <person name="Sullivan W."/>
            <person name="Andreopoulos W.B."/>
            <person name="Clum A."/>
            <person name="Lindquist E."/>
            <person name="Daum C."/>
            <person name="Ramamoorthy G.K."/>
            <person name="Gryganskyi A."/>
            <person name="Culley D."/>
            <person name="Magnuson J.K."/>
            <person name="James T.Y."/>
            <person name="O'Malley M.A."/>
            <person name="Stajich J.E."/>
            <person name="Spatafora J.W."/>
            <person name="Visel A."/>
            <person name="Grigoriev I.V."/>
        </authorList>
    </citation>
    <scope>NUCLEOTIDE SEQUENCE [LARGE SCALE GENOMIC DNA]</scope>
    <source>
        <strain evidence="2">finn</strain>
    </source>
</reference>
<reference evidence="1 2" key="1">
    <citation type="submission" date="2016-08" db="EMBL/GenBank/DDBJ databases">
        <title>Genomes of anaerobic fungi encode conserved fungal cellulosomes for biomass hydrolysis.</title>
        <authorList>
            <consortium name="DOE Joint Genome Institute"/>
            <person name="Haitjema C.H."/>
            <person name="Gilmore S.P."/>
            <person name="Henske J.K."/>
            <person name="Solomon K.V."/>
            <person name="De Groot R."/>
            <person name="Kuo A."/>
            <person name="Mondo S.J."/>
            <person name="Salamov A.A."/>
            <person name="Labutti K."/>
            <person name="Zhao Z."/>
            <person name="Chiniquy J."/>
            <person name="Barry K."/>
            <person name="Brewer H.M."/>
            <person name="Purvine S.O."/>
            <person name="Wright A.T."/>
            <person name="Boxma B."/>
            <person name="Van Alen T."/>
            <person name="Hackstein J.H."/>
            <person name="Baker S.E."/>
            <person name="Grigoriev I.V."/>
            <person name="O'Malley M.A."/>
        </authorList>
    </citation>
    <scope>NUCLEOTIDE SEQUENCE [LARGE SCALE GENOMIC DNA]</scope>
    <source>
        <strain evidence="2">finn</strain>
    </source>
</reference>
<dbReference type="PANTHER" id="PTHR48010:SF55">
    <property type="entry name" value="OS01G0607900 PROTEIN"/>
    <property type="match status" value="1"/>
</dbReference>
<organism evidence="1 2">
    <name type="scientific">Piromyces finnis</name>
    <dbReference type="NCBI Taxonomy" id="1754191"/>
    <lineage>
        <taxon>Eukaryota</taxon>
        <taxon>Fungi</taxon>
        <taxon>Fungi incertae sedis</taxon>
        <taxon>Chytridiomycota</taxon>
        <taxon>Chytridiomycota incertae sedis</taxon>
        <taxon>Neocallimastigomycetes</taxon>
        <taxon>Neocallimastigales</taxon>
        <taxon>Neocallimastigaceae</taxon>
        <taxon>Piromyces</taxon>
    </lineage>
</organism>
<protein>
    <recommendedName>
        <fullName evidence="3">L domain-like protein</fullName>
    </recommendedName>
</protein>
<dbReference type="InterPro" id="IPR050994">
    <property type="entry name" value="At_inactive_RLKs"/>
</dbReference>
<dbReference type="PANTHER" id="PTHR48010">
    <property type="entry name" value="OS05G0588300 PROTEIN"/>
    <property type="match status" value="1"/>
</dbReference>
<dbReference type="SUPFAM" id="SSF52058">
    <property type="entry name" value="L domain-like"/>
    <property type="match status" value="1"/>
</dbReference>
<dbReference type="InterPro" id="IPR032675">
    <property type="entry name" value="LRR_dom_sf"/>
</dbReference>
<dbReference type="AlphaFoldDB" id="A0A1Y1UBT4"/>
<accession>A0A1Y1UBT4</accession>
<dbReference type="EMBL" id="MCFH01000174">
    <property type="protein sequence ID" value="ORX35501.1"/>
    <property type="molecule type" value="Genomic_DNA"/>
</dbReference>
<dbReference type="Pfam" id="PF00560">
    <property type="entry name" value="LRR_1"/>
    <property type="match status" value="1"/>
</dbReference>
<sequence length="287" mass="32315">MGLKYDSKNNCLDCSGVEKECGDQRPNEECPVICEECGNIESLLGGKDDYCCIREGIECEKDVESGEMHITKIDLSSKGLAGSIPESIGNLSKLTELNLKNNYLTGDIPESIKNKIKNDLRCNQRPDKNCDCQIKNGLYCKDKTYYLVKTDKNNNYLIQKDHTIPISLFYCEVINDIIECNNKSRTGYYINSKDEIYTCAKEGCTGYENTDGKIVFTDDKINIHLTDKIITSLASPETNYLAGHESIGSIFGTKKREECPNDDFLAITEYECNETSHICTKTLFNEV</sequence>
<comment type="caution">
    <text evidence="1">The sequence shown here is derived from an EMBL/GenBank/DDBJ whole genome shotgun (WGS) entry which is preliminary data.</text>
</comment>
<dbReference type="Proteomes" id="UP000193719">
    <property type="component" value="Unassembled WGS sequence"/>
</dbReference>
<dbReference type="InterPro" id="IPR001611">
    <property type="entry name" value="Leu-rich_rpt"/>
</dbReference>
<gene>
    <name evidence="1" type="ORF">BCR36DRAFT_375838</name>
</gene>
<evidence type="ECO:0008006" key="3">
    <source>
        <dbReference type="Google" id="ProtNLM"/>
    </source>
</evidence>
<dbReference type="OrthoDB" id="676979at2759"/>
<proteinExistence type="predicted"/>
<dbReference type="STRING" id="1754191.A0A1Y1UBT4"/>